<protein>
    <submittedName>
        <fullName evidence="2">GNAT family N-acetyltransferase</fullName>
        <ecNumber evidence="2">2.3.-.-</ecNumber>
    </submittedName>
</protein>
<sequence>MRIEKFQEADVEEILTLFYETIHTVNAKDYTKEERNAWAPKADFTEKLETWKHSLQKNITFVAKIDGDIVGFSDMDDQGYLDRLFVHKDYQGQGIAKKLVQHLEAVARERQIGKIQTDASITARPFFEKQGYAVLRKQRIKRKGVIITNYKMTKQLNEVKR</sequence>
<gene>
    <name evidence="2" type="ORF">AB4Y30_03390</name>
</gene>
<feature type="domain" description="N-acetyltransferase" evidence="1">
    <location>
        <begin position="1"/>
        <end position="157"/>
    </location>
</feature>
<dbReference type="InterPro" id="IPR016181">
    <property type="entry name" value="Acyl_CoA_acyltransferase"/>
</dbReference>
<dbReference type="PANTHER" id="PTHR43451:SF1">
    <property type="entry name" value="ACETYLTRANSFERASE"/>
    <property type="match status" value="1"/>
</dbReference>
<dbReference type="RefSeq" id="WP_368654097.1">
    <property type="nucleotide sequence ID" value="NZ_CP162599.1"/>
</dbReference>
<dbReference type="InterPro" id="IPR052564">
    <property type="entry name" value="N-acetyltrans/Recomb-assoc"/>
</dbReference>
<evidence type="ECO:0000313" key="2">
    <source>
        <dbReference type="EMBL" id="XDK33415.1"/>
    </source>
</evidence>
<dbReference type="PROSITE" id="PS51186">
    <property type="entry name" value="GNAT"/>
    <property type="match status" value="1"/>
</dbReference>
<organism evidence="2">
    <name type="scientific">Ornithinibacillus sp. 4-3</name>
    <dbReference type="NCBI Taxonomy" id="3231488"/>
    <lineage>
        <taxon>Bacteria</taxon>
        <taxon>Bacillati</taxon>
        <taxon>Bacillota</taxon>
        <taxon>Bacilli</taxon>
        <taxon>Bacillales</taxon>
        <taxon>Bacillaceae</taxon>
        <taxon>Ornithinibacillus</taxon>
    </lineage>
</organism>
<dbReference type="EMBL" id="CP162599">
    <property type="protein sequence ID" value="XDK33415.1"/>
    <property type="molecule type" value="Genomic_DNA"/>
</dbReference>
<name>A0AB39HSH9_9BACI</name>
<dbReference type="CDD" id="cd04301">
    <property type="entry name" value="NAT_SF"/>
    <property type="match status" value="1"/>
</dbReference>
<dbReference type="Pfam" id="PF13673">
    <property type="entry name" value="Acetyltransf_10"/>
    <property type="match status" value="1"/>
</dbReference>
<dbReference type="PANTHER" id="PTHR43451">
    <property type="entry name" value="ACETYLTRANSFERASE (GNAT) FAMILY PROTEIN"/>
    <property type="match status" value="1"/>
</dbReference>
<dbReference type="GO" id="GO:0016747">
    <property type="term" value="F:acyltransferase activity, transferring groups other than amino-acyl groups"/>
    <property type="evidence" value="ECO:0007669"/>
    <property type="project" value="InterPro"/>
</dbReference>
<dbReference type="AlphaFoldDB" id="A0AB39HSH9"/>
<reference evidence="2" key="1">
    <citation type="submission" date="2024-07" db="EMBL/GenBank/DDBJ databases">
        <title>Halotolerant mesophilic bacterium Ornithinibacillus sp. 4-3, sp. nov., isolated from soil.</title>
        <authorList>
            <person name="Sidarenka A.V."/>
            <person name="Guliayeva D.E."/>
            <person name="Leanovich S.I."/>
            <person name="Hileuskaya K.S."/>
            <person name="Akhremchuk A.E."/>
            <person name="Sikolenko M.A."/>
            <person name="Valentovich L.N."/>
        </authorList>
    </citation>
    <scope>NUCLEOTIDE SEQUENCE</scope>
    <source>
        <strain evidence="2">4-3</strain>
    </source>
</reference>
<dbReference type="Gene3D" id="3.40.630.30">
    <property type="match status" value="1"/>
</dbReference>
<accession>A0AB39HSH9</accession>
<keyword evidence="2" id="KW-0808">Transferase</keyword>
<dbReference type="InterPro" id="IPR000182">
    <property type="entry name" value="GNAT_dom"/>
</dbReference>
<dbReference type="EC" id="2.3.-.-" evidence="2"/>
<dbReference type="SUPFAM" id="SSF55729">
    <property type="entry name" value="Acyl-CoA N-acyltransferases (Nat)"/>
    <property type="match status" value="1"/>
</dbReference>
<evidence type="ECO:0000259" key="1">
    <source>
        <dbReference type="PROSITE" id="PS51186"/>
    </source>
</evidence>
<proteinExistence type="predicted"/>
<keyword evidence="2" id="KW-0012">Acyltransferase</keyword>